<comment type="caution">
    <text evidence="2">The sequence shown here is derived from an EMBL/GenBank/DDBJ whole genome shotgun (WGS) entry which is preliminary data.</text>
</comment>
<dbReference type="Proteomes" id="UP000294616">
    <property type="component" value="Unassembled WGS sequence"/>
</dbReference>
<accession>A0A4R1M061</accession>
<evidence type="ECO:0000313" key="2">
    <source>
        <dbReference type="EMBL" id="TCK85256.1"/>
    </source>
</evidence>
<organism evidence="2 3">
    <name type="scientific">Albibacterium bauzanense</name>
    <dbReference type="NCBI Taxonomy" id="653929"/>
    <lineage>
        <taxon>Bacteria</taxon>
        <taxon>Pseudomonadati</taxon>
        <taxon>Bacteroidota</taxon>
        <taxon>Sphingobacteriia</taxon>
        <taxon>Sphingobacteriales</taxon>
        <taxon>Sphingobacteriaceae</taxon>
        <taxon>Albibacterium</taxon>
    </lineage>
</organism>
<dbReference type="InterPro" id="IPR016181">
    <property type="entry name" value="Acyl_CoA_acyltransferase"/>
</dbReference>
<dbReference type="PANTHER" id="PTHR43415">
    <property type="entry name" value="SPERMIDINE N(1)-ACETYLTRANSFERASE"/>
    <property type="match status" value="1"/>
</dbReference>
<dbReference type="EMBL" id="SMGO01000001">
    <property type="protein sequence ID" value="TCK85256.1"/>
    <property type="molecule type" value="Genomic_DNA"/>
</dbReference>
<protein>
    <submittedName>
        <fullName evidence="2">RimJ/RimL family protein N-acetyltransferase</fullName>
    </submittedName>
</protein>
<evidence type="ECO:0000313" key="3">
    <source>
        <dbReference type="Proteomes" id="UP000294616"/>
    </source>
</evidence>
<dbReference type="GO" id="GO:0016747">
    <property type="term" value="F:acyltransferase activity, transferring groups other than amino-acyl groups"/>
    <property type="evidence" value="ECO:0007669"/>
    <property type="project" value="InterPro"/>
</dbReference>
<dbReference type="AlphaFoldDB" id="A0A4R1M061"/>
<evidence type="ECO:0000259" key="1">
    <source>
        <dbReference type="PROSITE" id="PS51186"/>
    </source>
</evidence>
<dbReference type="Pfam" id="PF00583">
    <property type="entry name" value="Acetyltransf_1"/>
    <property type="match status" value="1"/>
</dbReference>
<reference evidence="2 3" key="1">
    <citation type="submission" date="2019-03" db="EMBL/GenBank/DDBJ databases">
        <title>Genomic Encyclopedia of Archaeal and Bacterial Type Strains, Phase II (KMG-II): from individual species to whole genera.</title>
        <authorList>
            <person name="Goeker M."/>
        </authorList>
    </citation>
    <scope>NUCLEOTIDE SEQUENCE [LARGE SCALE GENOMIC DNA]</scope>
    <source>
        <strain evidence="2 3">DSM 22554</strain>
    </source>
</reference>
<dbReference type="PROSITE" id="PS51186">
    <property type="entry name" value="GNAT"/>
    <property type="match status" value="1"/>
</dbReference>
<dbReference type="OrthoDB" id="9811523at2"/>
<proteinExistence type="predicted"/>
<gene>
    <name evidence="2" type="ORF">C8N28_0558</name>
</gene>
<dbReference type="Gene3D" id="3.40.630.30">
    <property type="match status" value="1"/>
</dbReference>
<dbReference type="InterPro" id="IPR000182">
    <property type="entry name" value="GNAT_dom"/>
</dbReference>
<sequence length="171" mass="19792">MIELLAFEEKDFGRLISWIKNKEEMIQFAGPVFTYPLTREQLLKYVGDSARQVFKVRLMSTGEIIGHCELNLQNEIPRLSRILIGDRSVRNQGIGKAIIKNLLSRVFTTTEFENVDLTVFDWNHNAIASYKSVGFEVNPGFETYMEVNGKIWTACNMIISKQKYQLLRDHI</sequence>
<dbReference type="RefSeq" id="WP_132221312.1">
    <property type="nucleotide sequence ID" value="NZ_SMGO01000001.1"/>
</dbReference>
<dbReference type="PANTHER" id="PTHR43415:SF5">
    <property type="entry name" value="ACETYLTRANSFERASE"/>
    <property type="match status" value="1"/>
</dbReference>
<keyword evidence="2" id="KW-0808">Transferase</keyword>
<dbReference type="SUPFAM" id="SSF55729">
    <property type="entry name" value="Acyl-CoA N-acyltransferases (Nat)"/>
    <property type="match status" value="1"/>
</dbReference>
<keyword evidence="3" id="KW-1185">Reference proteome</keyword>
<name>A0A4R1M061_9SPHI</name>
<feature type="domain" description="N-acetyltransferase" evidence="1">
    <location>
        <begin position="2"/>
        <end position="158"/>
    </location>
</feature>